<reference evidence="2 3" key="1">
    <citation type="submission" date="2018-08" db="EMBL/GenBank/DDBJ databases">
        <title>Chitinophaga sp. K20C18050901, a novel bacterium isolated from forest soil.</title>
        <authorList>
            <person name="Wang C."/>
        </authorList>
    </citation>
    <scope>NUCLEOTIDE SEQUENCE [LARGE SCALE GENOMIC DNA]</scope>
    <source>
        <strain evidence="2 3">K20C18050901</strain>
    </source>
</reference>
<evidence type="ECO:0000313" key="3">
    <source>
        <dbReference type="Proteomes" id="UP000261174"/>
    </source>
</evidence>
<dbReference type="EMBL" id="QTJV01000017">
    <property type="protein sequence ID" value="RFM30955.1"/>
    <property type="molecule type" value="Genomic_DNA"/>
</dbReference>
<feature type="transmembrane region" description="Helical" evidence="1">
    <location>
        <begin position="95"/>
        <end position="117"/>
    </location>
</feature>
<keyword evidence="1" id="KW-1133">Transmembrane helix</keyword>
<evidence type="ECO:0000256" key="1">
    <source>
        <dbReference type="SAM" id="Phobius"/>
    </source>
</evidence>
<proteinExistence type="predicted"/>
<name>A0A3E1NSQ0_9BACT</name>
<keyword evidence="3" id="KW-1185">Reference proteome</keyword>
<feature type="transmembrane region" description="Helical" evidence="1">
    <location>
        <begin position="68"/>
        <end position="89"/>
    </location>
</feature>
<sequence>MIKNVIYPNIIAYYSPILQIYGNHTPLYSEWPSYYGEKVKNWFNLKRINNPDKCLQFRGAILSPSMLIFSRIPTFFLLSLVIMAIYVNFKTLDANINYCLIFLIGICIINFLFYIALSPSVIRYQFNIITIEFFIPIWLIDCIKDNPNTIK</sequence>
<dbReference type="Proteomes" id="UP000261174">
    <property type="component" value="Unassembled WGS sequence"/>
</dbReference>
<gene>
    <name evidence="2" type="ORF">DXN04_30795</name>
</gene>
<dbReference type="AlphaFoldDB" id="A0A3E1NSQ0"/>
<evidence type="ECO:0000313" key="2">
    <source>
        <dbReference type="EMBL" id="RFM30955.1"/>
    </source>
</evidence>
<keyword evidence="1" id="KW-0472">Membrane</keyword>
<accession>A0A3E1NSQ0</accession>
<organism evidence="2 3">
    <name type="scientific">Chitinophaga silvisoli</name>
    <dbReference type="NCBI Taxonomy" id="2291814"/>
    <lineage>
        <taxon>Bacteria</taxon>
        <taxon>Pseudomonadati</taxon>
        <taxon>Bacteroidota</taxon>
        <taxon>Chitinophagia</taxon>
        <taxon>Chitinophagales</taxon>
        <taxon>Chitinophagaceae</taxon>
        <taxon>Chitinophaga</taxon>
    </lineage>
</organism>
<keyword evidence="1" id="KW-0812">Transmembrane</keyword>
<protein>
    <submittedName>
        <fullName evidence="2">Uncharacterized protein</fullName>
    </submittedName>
</protein>
<comment type="caution">
    <text evidence="2">The sequence shown here is derived from an EMBL/GenBank/DDBJ whole genome shotgun (WGS) entry which is preliminary data.</text>
</comment>